<reference evidence="1" key="1">
    <citation type="submission" date="2022-11" db="UniProtKB">
        <authorList>
            <consortium name="EnsemblMetazoa"/>
        </authorList>
    </citation>
    <scope>IDENTIFICATION</scope>
</reference>
<dbReference type="GeneID" id="110246000"/>
<evidence type="ECO:0000313" key="2">
    <source>
        <dbReference type="Proteomes" id="UP000887567"/>
    </source>
</evidence>
<keyword evidence="2" id="KW-1185">Reference proteome</keyword>
<evidence type="ECO:0000313" key="1">
    <source>
        <dbReference type="EnsemblMetazoa" id="XP_020907951.1"/>
    </source>
</evidence>
<organism evidence="1 2">
    <name type="scientific">Exaiptasia diaphana</name>
    <name type="common">Tropical sea anemone</name>
    <name type="synonym">Aiptasia pulchella</name>
    <dbReference type="NCBI Taxonomy" id="2652724"/>
    <lineage>
        <taxon>Eukaryota</taxon>
        <taxon>Metazoa</taxon>
        <taxon>Cnidaria</taxon>
        <taxon>Anthozoa</taxon>
        <taxon>Hexacorallia</taxon>
        <taxon>Actiniaria</taxon>
        <taxon>Aiptasiidae</taxon>
        <taxon>Exaiptasia</taxon>
    </lineage>
</organism>
<dbReference type="EnsemblMetazoa" id="XM_021052292.2">
    <property type="protein sequence ID" value="XP_020907951.1"/>
    <property type="gene ID" value="LOC110246000"/>
</dbReference>
<protein>
    <submittedName>
        <fullName evidence="1">Uncharacterized protein</fullName>
    </submittedName>
</protein>
<name>A0A913XQ78_EXADI</name>
<proteinExistence type="predicted"/>
<accession>A0A913XQ78</accession>
<sequence>MRNHLAEQVLNKDMLELMKAYKDDLSVKAGKNVTYLDKTIEFLGVTSTLIKKFTSHQTYTSMADIRLVENDKCLQWLHEWQSEVKGRLDLKASIGYFCLTKP</sequence>
<dbReference type="KEGG" id="epa:110246000"/>
<dbReference type="OrthoDB" id="5987487at2759"/>
<dbReference type="RefSeq" id="XP_020907951.1">
    <property type="nucleotide sequence ID" value="XM_021052292.2"/>
</dbReference>
<dbReference type="AlphaFoldDB" id="A0A913XQ78"/>
<dbReference type="Proteomes" id="UP000887567">
    <property type="component" value="Unplaced"/>
</dbReference>